<dbReference type="InterPro" id="IPR008979">
    <property type="entry name" value="Galactose-bd-like_sf"/>
</dbReference>
<evidence type="ECO:0000256" key="3">
    <source>
        <dbReference type="ARBA" id="ARBA00012754"/>
    </source>
</evidence>
<comment type="catalytic activity">
    <reaction evidence="1">
        <text>Hydrolysis of terminal, non-reducing beta-D-mannose residues in beta-D-mannosides.</text>
        <dbReference type="EC" id="3.2.1.25"/>
    </reaction>
</comment>
<dbReference type="SUPFAM" id="SSF51445">
    <property type="entry name" value="(Trans)glycosidases"/>
    <property type="match status" value="1"/>
</dbReference>
<dbReference type="EMBL" id="JBHUFL010000002">
    <property type="protein sequence ID" value="MFD1834417.1"/>
    <property type="molecule type" value="Genomic_DNA"/>
</dbReference>
<feature type="domain" description="Beta-mannosidase-like galactose-binding" evidence="7">
    <location>
        <begin position="25"/>
        <end position="179"/>
    </location>
</feature>
<organism evidence="8 9">
    <name type="scientific">Brachybacterium rhamnosum</name>
    <dbReference type="NCBI Taxonomy" id="173361"/>
    <lineage>
        <taxon>Bacteria</taxon>
        <taxon>Bacillati</taxon>
        <taxon>Actinomycetota</taxon>
        <taxon>Actinomycetes</taxon>
        <taxon>Micrococcales</taxon>
        <taxon>Dermabacteraceae</taxon>
        <taxon>Brachybacterium</taxon>
    </lineage>
</organism>
<dbReference type="InterPro" id="IPR054593">
    <property type="entry name" value="Beta-mannosidase-like_N2"/>
</dbReference>
<dbReference type="RefSeq" id="WP_343903740.1">
    <property type="nucleotide sequence ID" value="NZ_BAAAIS010000002.1"/>
</dbReference>
<dbReference type="InterPro" id="IPR013783">
    <property type="entry name" value="Ig-like_fold"/>
</dbReference>
<sequence>MTRTDLHDGWTLTVVDGPVPFPVQDLPATVPGTFLTDLLDAGLIPDPYLDRHEAELAWSGECDLLYRTAFTLDEVPAGRTDLVAASLDTAATVVLNGAEVATVQNQHRSWRWAVGPLLRAGENVLEIRFASPLRTARENAAAQGDLPYIGNLLPYNAIRKMACNLGWDWGPVLVTSGIAGPIGLESWTGARLDAVRPQVTPDAEGAGGTVALTVPIEREGADGGTLTARLEVAGPDGAVLGTAEVAVDAEEQGPAIAVHLDEVERWWPRGYGEQPLYTALVVLEDAAGAELDRVEHRVAFRTAGFVERTDEVGTSFTMVVNDRPVLVKGANWIPDDCFPTRLTGDDYARGLADAFDAGMNMLRIWGGGLYESDLLYDLCDEAGVLVWQDFAMACAAYSEEQPLRGEIEAEARQNVVRLAWHPSLVHWNGSNENVEGYHHWGWKDTLPEGTGWGNAYYTEILPAVLTELDPTRSYTPSSPYSRGALDRPRDPDHGTVHNWVVWASDEDNDYTHYRDTSPRFAAEFGFQGPASWATVERAISERPLVADSPTMLAHQKAIDGQRKLVAGYRPHFPDPVDFVDFHLTTALNQARALRVGIGHYRALWPHCGGTIIWQLNDCWPVTSWAAVDGDGRRKLLWYAMRDLYAPVLLTVQPREGGPVPAIGNDTEGTLAGTLRLRRIDVDGTVLASTALEAEVAPRSTGLLPLPEALVSPGDPALEALVLELEVPGTEVLRALHWFAEDKDLQLDPDALSVSARRRGDGVALTLSAHSLVRDVVIVADRVHPDAVVDRQMIDLLPGEAVTVQVSAPEGVELDPEAFLAERVVRHVGELVARSRRTEPLAGATMAP</sequence>
<dbReference type="Gene3D" id="2.60.40.10">
    <property type="entry name" value="Immunoglobulins"/>
    <property type="match status" value="2"/>
</dbReference>
<dbReference type="Gene3D" id="3.20.20.80">
    <property type="entry name" value="Glycosidases"/>
    <property type="match status" value="1"/>
</dbReference>
<dbReference type="InterPro" id="IPR017853">
    <property type="entry name" value="GH"/>
</dbReference>
<proteinExistence type="inferred from homology"/>
<evidence type="ECO:0000256" key="5">
    <source>
        <dbReference type="ARBA" id="ARBA00023295"/>
    </source>
</evidence>
<reference evidence="9" key="1">
    <citation type="journal article" date="2019" name="Int. J. Syst. Evol. Microbiol.">
        <title>The Global Catalogue of Microorganisms (GCM) 10K type strain sequencing project: providing services to taxonomists for standard genome sequencing and annotation.</title>
        <authorList>
            <consortium name="The Broad Institute Genomics Platform"/>
            <consortium name="The Broad Institute Genome Sequencing Center for Infectious Disease"/>
            <person name="Wu L."/>
            <person name="Ma J."/>
        </authorList>
    </citation>
    <scope>NUCLEOTIDE SEQUENCE [LARGE SCALE GENOMIC DNA]</scope>
    <source>
        <strain evidence="9">JCM 11650</strain>
    </source>
</reference>
<keyword evidence="5" id="KW-0326">Glycosidase</keyword>
<evidence type="ECO:0000256" key="1">
    <source>
        <dbReference type="ARBA" id="ARBA00000829"/>
    </source>
</evidence>
<gene>
    <name evidence="8" type="ORF">ACFSDA_04925</name>
</gene>
<dbReference type="GO" id="GO:0016787">
    <property type="term" value="F:hydrolase activity"/>
    <property type="evidence" value="ECO:0007669"/>
    <property type="project" value="UniProtKB-KW"/>
</dbReference>
<comment type="similarity">
    <text evidence="2">Belongs to the glycosyl hydrolase 2 family.</text>
</comment>
<dbReference type="SUPFAM" id="SSF49303">
    <property type="entry name" value="beta-Galactosidase/glucuronidase domain"/>
    <property type="match status" value="1"/>
</dbReference>
<dbReference type="InterPro" id="IPR036156">
    <property type="entry name" value="Beta-gal/glucu_dom_sf"/>
</dbReference>
<name>A0ABW4PUA5_9MICO</name>
<evidence type="ECO:0000259" key="7">
    <source>
        <dbReference type="Pfam" id="PF22666"/>
    </source>
</evidence>
<dbReference type="Pfam" id="PF22666">
    <property type="entry name" value="Glyco_hydro_2_N2"/>
    <property type="match status" value="1"/>
</dbReference>
<dbReference type="Gene3D" id="2.60.120.260">
    <property type="entry name" value="Galactose-binding domain-like"/>
    <property type="match status" value="1"/>
</dbReference>
<evidence type="ECO:0000313" key="9">
    <source>
        <dbReference type="Proteomes" id="UP001597280"/>
    </source>
</evidence>
<evidence type="ECO:0000259" key="6">
    <source>
        <dbReference type="Pfam" id="PF00703"/>
    </source>
</evidence>
<keyword evidence="9" id="KW-1185">Reference proteome</keyword>
<dbReference type="InterPro" id="IPR050887">
    <property type="entry name" value="Beta-mannosidase_GH2"/>
</dbReference>
<dbReference type="InterPro" id="IPR006102">
    <property type="entry name" value="Ig-like_GH2"/>
</dbReference>
<dbReference type="EC" id="3.2.1.25" evidence="3"/>
<protein>
    <recommendedName>
        <fullName evidence="3">beta-mannosidase</fullName>
        <ecNumber evidence="3">3.2.1.25</ecNumber>
    </recommendedName>
</protein>
<comment type="caution">
    <text evidence="8">The sequence shown here is derived from an EMBL/GenBank/DDBJ whole genome shotgun (WGS) entry which is preliminary data.</text>
</comment>
<dbReference type="Proteomes" id="UP001597280">
    <property type="component" value="Unassembled WGS sequence"/>
</dbReference>
<feature type="domain" description="Glycoside hydrolase family 2 immunoglobulin-like beta-sandwich" evidence="6">
    <location>
        <begin position="197"/>
        <end position="301"/>
    </location>
</feature>
<evidence type="ECO:0000256" key="4">
    <source>
        <dbReference type="ARBA" id="ARBA00022801"/>
    </source>
</evidence>
<evidence type="ECO:0000313" key="8">
    <source>
        <dbReference type="EMBL" id="MFD1834417.1"/>
    </source>
</evidence>
<evidence type="ECO:0000256" key="2">
    <source>
        <dbReference type="ARBA" id="ARBA00007401"/>
    </source>
</evidence>
<accession>A0ABW4PUA5</accession>
<keyword evidence="4 8" id="KW-0378">Hydrolase</keyword>
<dbReference type="PANTHER" id="PTHR43730:SF1">
    <property type="entry name" value="BETA-MANNOSIDASE"/>
    <property type="match status" value="1"/>
</dbReference>
<dbReference type="Pfam" id="PF00703">
    <property type="entry name" value="Glyco_hydro_2"/>
    <property type="match status" value="1"/>
</dbReference>
<dbReference type="PANTHER" id="PTHR43730">
    <property type="entry name" value="BETA-MANNOSIDASE"/>
    <property type="match status" value="1"/>
</dbReference>
<dbReference type="SUPFAM" id="SSF49785">
    <property type="entry name" value="Galactose-binding domain-like"/>
    <property type="match status" value="1"/>
</dbReference>